<dbReference type="OrthoDB" id="162894at2759"/>
<dbReference type="Gene3D" id="1.10.510.10">
    <property type="entry name" value="Transferase(Phosphotransferase) domain 1"/>
    <property type="match status" value="2"/>
</dbReference>
<dbReference type="InterPro" id="IPR000014">
    <property type="entry name" value="PAS"/>
</dbReference>
<feature type="region of interest" description="Disordered" evidence="12">
    <location>
        <begin position="3123"/>
        <end position="3174"/>
    </location>
</feature>
<evidence type="ECO:0000259" key="15">
    <source>
        <dbReference type="PROSITE" id="PS51285"/>
    </source>
</evidence>
<evidence type="ECO:0000313" key="17">
    <source>
        <dbReference type="Proteomes" id="UP000323386"/>
    </source>
</evidence>
<feature type="compositionally biased region" description="Low complexity" evidence="12">
    <location>
        <begin position="1414"/>
        <end position="1432"/>
    </location>
</feature>
<evidence type="ECO:0000256" key="1">
    <source>
        <dbReference type="ARBA" id="ARBA00012513"/>
    </source>
</evidence>
<dbReference type="InterPro" id="IPR000719">
    <property type="entry name" value="Prot_kinase_dom"/>
</dbReference>
<dbReference type="SUPFAM" id="SSF52172">
    <property type="entry name" value="CheY-like"/>
    <property type="match status" value="1"/>
</dbReference>
<dbReference type="GO" id="GO:0000160">
    <property type="term" value="P:phosphorelay signal transduction system"/>
    <property type="evidence" value="ECO:0007669"/>
    <property type="project" value="InterPro"/>
</dbReference>
<feature type="compositionally biased region" description="Polar residues" evidence="12">
    <location>
        <begin position="3085"/>
        <end position="3108"/>
    </location>
</feature>
<dbReference type="InterPro" id="IPR001789">
    <property type="entry name" value="Sig_transdc_resp-reg_receiver"/>
</dbReference>
<feature type="compositionally biased region" description="Low complexity" evidence="12">
    <location>
        <begin position="479"/>
        <end position="491"/>
    </location>
</feature>
<dbReference type="Pfam" id="PF00072">
    <property type="entry name" value="Response_reg"/>
    <property type="match status" value="1"/>
</dbReference>
<feature type="compositionally biased region" description="Polar residues" evidence="12">
    <location>
        <begin position="1115"/>
        <end position="1128"/>
    </location>
</feature>
<evidence type="ECO:0000256" key="9">
    <source>
        <dbReference type="ARBA" id="ARBA00048679"/>
    </source>
</evidence>
<feature type="compositionally biased region" description="Low complexity" evidence="12">
    <location>
        <begin position="1222"/>
        <end position="1233"/>
    </location>
</feature>
<dbReference type="Pfam" id="PF00069">
    <property type="entry name" value="Pkinase"/>
    <property type="match status" value="2"/>
</dbReference>
<gene>
    <name evidence="16" type="ORF">PSFLO_03890</name>
</gene>
<dbReference type="FunFam" id="1.10.510.10:FF:000580">
    <property type="entry name" value="AGC protein kinase"/>
    <property type="match status" value="1"/>
</dbReference>
<evidence type="ECO:0000256" key="5">
    <source>
        <dbReference type="ARBA" id="ARBA00022741"/>
    </source>
</evidence>
<feature type="compositionally biased region" description="Polar residues" evidence="12">
    <location>
        <begin position="1277"/>
        <end position="1292"/>
    </location>
</feature>
<feature type="compositionally biased region" description="Low complexity" evidence="12">
    <location>
        <begin position="662"/>
        <end position="681"/>
    </location>
</feature>
<feature type="compositionally biased region" description="Low complexity" evidence="12">
    <location>
        <begin position="1098"/>
        <end position="1113"/>
    </location>
</feature>
<feature type="compositionally biased region" description="Basic and acidic residues" evidence="12">
    <location>
        <begin position="3353"/>
        <end position="3366"/>
    </location>
</feature>
<keyword evidence="4" id="KW-0808">Transferase</keyword>
<keyword evidence="7" id="KW-0067">ATP-binding</keyword>
<feature type="region of interest" description="Disordered" evidence="12">
    <location>
        <begin position="3057"/>
        <end position="3108"/>
    </location>
</feature>
<feature type="compositionally biased region" description="Low complexity" evidence="12">
    <location>
        <begin position="431"/>
        <end position="446"/>
    </location>
</feature>
<keyword evidence="6 16" id="KW-0418">Kinase</keyword>
<keyword evidence="2 16" id="KW-0723">Serine/threonine-protein kinase</keyword>
<evidence type="ECO:0000259" key="14">
    <source>
        <dbReference type="PROSITE" id="PS50110"/>
    </source>
</evidence>
<dbReference type="Proteomes" id="UP000323386">
    <property type="component" value="Unassembled WGS sequence"/>
</dbReference>
<feature type="compositionally biased region" description="Basic and acidic residues" evidence="12">
    <location>
        <begin position="2630"/>
        <end position="2640"/>
    </location>
</feature>
<comment type="catalytic activity">
    <reaction evidence="9">
        <text>L-seryl-[protein] + ATP = O-phospho-L-seryl-[protein] + ADP + H(+)</text>
        <dbReference type="Rhea" id="RHEA:17989"/>
        <dbReference type="Rhea" id="RHEA-COMP:9863"/>
        <dbReference type="Rhea" id="RHEA-COMP:11604"/>
        <dbReference type="ChEBI" id="CHEBI:15378"/>
        <dbReference type="ChEBI" id="CHEBI:29999"/>
        <dbReference type="ChEBI" id="CHEBI:30616"/>
        <dbReference type="ChEBI" id="CHEBI:83421"/>
        <dbReference type="ChEBI" id="CHEBI:456216"/>
        <dbReference type="EC" id="2.7.11.1"/>
    </reaction>
</comment>
<feature type="compositionally biased region" description="Low complexity" evidence="12">
    <location>
        <begin position="1923"/>
        <end position="1941"/>
    </location>
</feature>
<evidence type="ECO:0000256" key="12">
    <source>
        <dbReference type="SAM" id="MobiDB-lite"/>
    </source>
</evidence>
<evidence type="ECO:0000256" key="3">
    <source>
        <dbReference type="ARBA" id="ARBA00022553"/>
    </source>
</evidence>
<dbReference type="GO" id="GO:0005737">
    <property type="term" value="C:cytoplasm"/>
    <property type="evidence" value="ECO:0007669"/>
    <property type="project" value="TreeGrafter"/>
</dbReference>
<feature type="compositionally biased region" description="Low complexity" evidence="12">
    <location>
        <begin position="1362"/>
        <end position="1377"/>
    </location>
</feature>
<proteinExistence type="predicted"/>
<feature type="compositionally biased region" description="Low complexity" evidence="12">
    <location>
        <begin position="842"/>
        <end position="877"/>
    </location>
</feature>
<dbReference type="PROSITE" id="PS50110">
    <property type="entry name" value="RESPONSE_REGULATORY"/>
    <property type="match status" value="1"/>
</dbReference>
<organism evidence="16 17">
    <name type="scientific">Pseudozyma flocculosa</name>
    <dbReference type="NCBI Taxonomy" id="84751"/>
    <lineage>
        <taxon>Eukaryota</taxon>
        <taxon>Fungi</taxon>
        <taxon>Dikarya</taxon>
        <taxon>Basidiomycota</taxon>
        <taxon>Ustilaginomycotina</taxon>
        <taxon>Ustilaginomycetes</taxon>
        <taxon>Ustilaginales</taxon>
        <taxon>Ustilaginaceae</taxon>
        <taxon>Pseudozyma</taxon>
    </lineage>
</organism>
<feature type="compositionally biased region" description="Low complexity" evidence="12">
    <location>
        <begin position="925"/>
        <end position="939"/>
    </location>
</feature>
<feature type="domain" description="Protein kinase" evidence="13">
    <location>
        <begin position="2886"/>
        <end position="3282"/>
    </location>
</feature>
<feature type="compositionally biased region" description="Low complexity" evidence="12">
    <location>
        <begin position="3754"/>
        <end position="3769"/>
    </location>
</feature>
<dbReference type="PANTHER" id="PTHR24356">
    <property type="entry name" value="SERINE/THREONINE-PROTEIN KINASE"/>
    <property type="match status" value="1"/>
</dbReference>
<dbReference type="GO" id="GO:0004674">
    <property type="term" value="F:protein serine/threonine kinase activity"/>
    <property type="evidence" value="ECO:0007669"/>
    <property type="project" value="UniProtKB-KW"/>
</dbReference>
<feature type="compositionally biased region" description="Polar residues" evidence="12">
    <location>
        <begin position="1350"/>
        <end position="1359"/>
    </location>
</feature>
<feature type="compositionally biased region" description="Low complexity" evidence="12">
    <location>
        <begin position="501"/>
        <end position="510"/>
    </location>
</feature>
<dbReference type="InterPro" id="IPR008271">
    <property type="entry name" value="Ser/Thr_kinase_AS"/>
</dbReference>
<dbReference type="FunFam" id="3.30.200.20:FF:001008">
    <property type="entry name" value="Serine/threonine-protein kinase cek1"/>
    <property type="match status" value="1"/>
</dbReference>
<feature type="region of interest" description="Disordered" evidence="12">
    <location>
        <begin position="3343"/>
        <end position="3370"/>
    </location>
</feature>
<dbReference type="EMBL" id="OOIP01000010">
    <property type="protein sequence ID" value="SPO38412.1"/>
    <property type="molecule type" value="Genomic_DNA"/>
</dbReference>
<keyword evidence="11" id="KW-0175">Coiled coil</keyword>
<feature type="modified residue" description="4-aspartylphosphate" evidence="10">
    <location>
        <position position="3653"/>
    </location>
</feature>
<feature type="domain" description="AGC-kinase C-terminal" evidence="15">
    <location>
        <begin position="3283"/>
        <end position="3384"/>
    </location>
</feature>
<feature type="compositionally biased region" description="Polar residues" evidence="12">
    <location>
        <begin position="1549"/>
        <end position="1558"/>
    </location>
</feature>
<feature type="compositionally biased region" description="Basic and acidic residues" evidence="12">
    <location>
        <begin position="1508"/>
        <end position="1526"/>
    </location>
</feature>
<evidence type="ECO:0000256" key="8">
    <source>
        <dbReference type="ARBA" id="ARBA00047899"/>
    </source>
</evidence>
<comment type="catalytic activity">
    <reaction evidence="8">
        <text>L-threonyl-[protein] + ATP = O-phospho-L-threonyl-[protein] + ADP + H(+)</text>
        <dbReference type="Rhea" id="RHEA:46608"/>
        <dbReference type="Rhea" id="RHEA-COMP:11060"/>
        <dbReference type="Rhea" id="RHEA-COMP:11605"/>
        <dbReference type="ChEBI" id="CHEBI:15378"/>
        <dbReference type="ChEBI" id="CHEBI:30013"/>
        <dbReference type="ChEBI" id="CHEBI:30616"/>
        <dbReference type="ChEBI" id="CHEBI:61977"/>
        <dbReference type="ChEBI" id="CHEBI:456216"/>
        <dbReference type="EC" id="2.7.11.1"/>
    </reaction>
</comment>
<feature type="region of interest" description="Disordered" evidence="12">
    <location>
        <begin position="2581"/>
        <end position="2881"/>
    </location>
</feature>
<reference evidence="16 17" key="1">
    <citation type="submission" date="2018-03" db="EMBL/GenBank/DDBJ databases">
        <authorList>
            <person name="Guldener U."/>
        </authorList>
    </citation>
    <scope>NUCLEOTIDE SEQUENCE [LARGE SCALE GENOMIC DNA]</scope>
    <source>
        <strain evidence="16 17">DAOM196992</strain>
    </source>
</reference>
<feature type="compositionally biased region" description="Acidic residues" evidence="12">
    <location>
        <begin position="1840"/>
        <end position="1849"/>
    </location>
</feature>
<feature type="region of interest" description="Disordered" evidence="12">
    <location>
        <begin position="1168"/>
        <end position="1385"/>
    </location>
</feature>
<feature type="region of interest" description="Disordered" evidence="12">
    <location>
        <begin position="238"/>
        <end position="690"/>
    </location>
</feature>
<feature type="compositionally biased region" description="Basic and acidic residues" evidence="12">
    <location>
        <begin position="2593"/>
        <end position="2604"/>
    </location>
</feature>
<dbReference type="GO" id="GO:0005524">
    <property type="term" value="F:ATP binding"/>
    <property type="evidence" value="ECO:0007669"/>
    <property type="project" value="UniProtKB-KW"/>
</dbReference>
<keyword evidence="17" id="KW-1185">Reference proteome</keyword>
<dbReference type="InterPro" id="IPR011006">
    <property type="entry name" value="CheY-like_superfamily"/>
</dbReference>
<feature type="compositionally biased region" description="Low complexity" evidence="12">
    <location>
        <begin position="3831"/>
        <end position="3862"/>
    </location>
</feature>
<dbReference type="SUPFAM" id="SSF56112">
    <property type="entry name" value="Protein kinase-like (PK-like)"/>
    <property type="match status" value="1"/>
</dbReference>
<feature type="compositionally biased region" description="Polar residues" evidence="12">
    <location>
        <begin position="3528"/>
        <end position="3545"/>
    </location>
</feature>
<feature type="compositionally biased region" description="Low complexity" evidence="12">
    <location>
        <begin position="1613"/>
        <end position="1625"/>
    </location>
</feature>
<dbReference type="PROSITE" id="PS50011">
    <property type="entry name" value="PROTEIN_KINASE_DOM"/>
    <property type="match status" value="1"/>
</dbReference>
<dbReference type="InterPro" id="IPR000961">
    <property type="entry name" value="AGC-kinase_C"/>
</dbReference>
<feature type="region of interest" description="Disordered" evidence="12">
    <location>
        <begin position="3730"/>
        <end position="3874"/>
    </location>
</feature>
<feature type="region of interest" description="Disordered" evidence="12">
    <location>
        <begin position="1840"/>
        <end position="1975"/>
    </location>
</feature>
<evidence type="ECO:0000256" key="10">
    <source>
        <dbReference type="PROSITE-ProRule" id="PRU00169"/>
    </source>
</evidence>
<evidence type="ECO:0000256" key="4">
    <source>
        <dbReference type="ARBA" id="ARBA00022679"/>
    </source>
</evidence>
<dbReference type="CDD" id="cd17546">
    <property type="entry name" value="REC_hyHK_CKI1_RcsC-like"/>
    <property type="match status" value="1"/>
</dbReference>
<dbReference type="CDD" id="cd05611">
    <property type="entry name" value="STKc_Rim15_like"/>
    <property type="match status" value="1"/>
</dbReference>
<feature type="compositionally biased region" description="Polar residues" evidence="12">
    <location>
        <begin position="369"/>
        <end position="386"/>
    </location>
</feature>
<feature type="compositionally biased region" description="Low complexity" evidence="12">
    <location>
        <begin position="3438"/>
        <end position="3458"/>
    </location>
</feature>
<feature type="compositionally biased region" description="Low complexity" evidence="12">
    <location>
        <begin position="3561"/>
        <end position="3574"/>
    </location>
</feature>
<keyword evidence="5" id="KW-0547">Nucleotide-binding</keyword>
<feature type="region of interest" description="Disordered" evidence="12">
    <location>
        <begin position="1"/>
        <end position="82"/>
    </location>
</feature>
<feature type="region of interest" description="Disordered" evidence="12">
    <location>
        <begin position="3518"/>
        <end position="3594"/>
    </location>
</feature>
<feature type="region of interest" description="Disordered" evidence="12">
    <location>
        <begin position="3400"/>
        <end position="3462"/>
    </location>
</feature>
<feature type="compositionally biased region" description="Low complexity" evidence="12">
    <location>
        <begin position="31"/>
        <end position="46"/>
    </location>
</feature>
<feature type="compositionally biased region" description="Low complexity" evidence="12">
    <location>
        <begin position="2118"/>
        <end position="2150"/>
    </location>
</feature>
<feature type="compositionally biased region" description="Acidic residues" evidence="12">
    <location>
        <begin position="1190"/>
        <end position="1201"/>
    </location>
</feature>
<evidence type="ECO:0000313" key="16">
    <source>
        <dbReference type="EMBL" id="SPO38412.1"/>
    </source>
</evidence>
<feature type="compositionally biased region" description="Low complexity" evidence="12">
    <location>
        <begin position="3070"/>
        <end position="3084"/>
    </location>
</feature>
<protein>
    <recommendedName>
        <fullName evidence="1">non-specific serine/threonine protein kinase</fullName>
        <ecNumber evidence="1">2.7.11.1</ecNumber>
    </recommendedName>
</protein>
<dbReference type="GO" id="GO:0005634">
    <property type="term" value="C:nucleus"/>
    <property type="evidence" value="ECO:0007669"/>
    <property type="project" value="TreeGrafter"/>
</dbReference>
<dbReference type="SMART" id="SM00220">
    <property type="entry name" value="S_TKc"/>
    <property type="match status" value="1"/>
</dbReference>
<feature type="coiled-coil region" evidence="11">
    <location>
        <begin position="2393"/>
        <end position="2427"/>
    </location>
</feature>
<evidence type="ECO:0000256" key="6">
    <source>
        <dbReference type="ARBA" id="ARBA00022777"/>
    </source>
</evidence>
<feature type="compositionally biased region" description="Gly residues" evidence="12">
    <location>
        <begin position="1324"/>
        <end position="1333"/>
    </location>
</feature>
<feature type="compositionally biased region" description="Low complexity" evidence="12">
    <location>
        <begin position="292"/>
        <end position="302"/>
    </location>
</feature>
<feature type="region of interest" description="Disordered" evidence="12">
    <location>
        <begin position="1086"/>
        <end position="1147"/>
    </location>
</feature>
<dbReference type="InterPro" id="IPR050236">
    <property type="entry name" value="Ser_Thr_kinase_AGC"/>
</dbReference>
<dbReference type="PROSITE" id="PS00108">
    <property type="entry name" value="PROTEIN_KINASE_ST"/>
    <property type="match status" value="1"/>
</dbReference>
<evidence type="ECO:0000256" key="7">
    <source>
        <dbReference type="ARBA" id="ARBA00022840"/>
    </source>
</evidence>
<feature type="compositionally biased region" description="Low complexity" evidence="12">
    <location>
        <begin position="793"/>
        <end position="809"/>
    </location>
</feature>
<dbReference type="PROSITE" id="PS51285">
    <property type="entry name" value="AGC_KINASE_CTER"/>
    <property type="match status" value="1"/>
</dbReference>
<accession>A0A5C3F283</accession>
<feature type="compositionally biased region" description="Low complexity" evidence="12">
    <location>
        <begin position="2816"/>
        <end position="2826"/>
    </location>
</feature>
<name>A0A5C3F283_9BASI</name>
<sequence>MASKGQAEPGGTRSTMGHDDTDDSREQKRQPAPSSLLPLPSVGAAPDASRRWAALADESEGRPSLSDVEEEDLVTTPKAGLTGRQSVFVSSPFIDPFAAQAPQRRTNSAFTADQAPCDPLCRPARPAPGNELAPASPSTAEAAAAPSQSSAGASLGTLTLEDLGDHRRDPRAGSGSSPSPPPRDPPHGGLNAHLAATSAGSAPVTAAPHSLLSAKNRKMSFDSTPSFSSPLAFASILSNDEDNNEDGTAPVAGLSDMDEKSDEASDLGEAKADDGDGPTQKRPAQTRHDTLSRSGSNSSSAARRGEPSSTKSFRPSHPRTVDKDRSGSLSLHRAATGASRLGSAAHTRQASFNDDDDTGSISSDGVFSVPTSSLTRKSSVASSTGSMGPPAVPKRVLEAVAPSAAAEQADEVGGRPISAAAAGKRKEDHLLGLGMPSNPSPLSSGSFGSGSGSGSGSFAPSSYKPPSPLLTWGSTVPKSGAAAGSGQASSQTPARQRRRLTASSLSAATSAHRRARSLGGVLLGESAAPPVGGPDGVDPNLVAAIQSGSSTIPLPGYGLDSQRSASTASTGTQSSTTSSSALSSGGIVAPSSMPSTPTATLRMHSRKRGSQIYIDNDEGSARSPPAPFETSPPMDTSASASASSTYVRPRVRSQTMGVGAHPAASSPGLSSSLSASLGPSSQKPGPGLADAIRLQRVPTAVRLAGDLFVPTSPAHTRSSLSQDASPARQTPRGMQPPSQGVISPGGHHGLGIGLNSEAGSAGSSTSRLHVPPQTPMATSRSTSPLASEHSHGRSGQSSSSSSGRVSPVVERSRLSTKSSAIGPELRDAPLTVSIPAGRSIEPSGSLPSSALLGPRSPVYSRSSLRSGSESSSSTHDSTAGAGVFSPSASLSTSGRLSPTSSFARRPAAPPSASRAARRSWGAQELFDSLSDLPDPSADPGNAERPAPWIASSQDVAAPNSRFAAVRDDPATIKLSRSIGAGAALDVPSSTSRSMRPEQSHLLTPVRLASSNQQMSGTDEYARIIIQSRNAKMQKWKAQNPKSPPASSYSHRPGGASAGQRVAADAMPDWGSFGAARQAELEAASSIALGRRGTTIGISRTVGPPSTPGPSRRPSQADSITSIESQNGDFSGPSDADGADLPSAFAHLAGPKEIEWVDWLDEYRKMKEAKLQSEREEAEAEARGDGSESAGDNDDDDDDSDAGTEPAAAADVEEPGILQGDDALGASSLLGEAASEGRRSVSDPLARQRVAQPAAMASGNAADTGMGQLESAMEKLSTAESQRTIGRSSSQQPLGPVRKPSAAPVRGSSRPYADTRRSFTVGNPQGLGGSGGRGSASSTVHRLGIDKPRTISLSPITSRVTGAASYAPSSSSAQQQASRSKRRQLGGKIEAWWSAVKSGFGGHMTEQGGRTLQAQTQSRQPGPQRPQRPTRPTAQSFSSSPQRVKAQSIPRQAASNEAAFEVGTAPAEPCPLAVEAFARHSRSQTGTLGSKVPESVHTLRPSSSAQNLLEKKQAAEQQRLDAGEDRTAAAASSPSQPAAGAAAAEDRRGSVSSRGSAETTGKDSIKRRQHQPKLSLQLERGFSTFDAGGFDSLDPKGSRFNTLSQGDRLEARQPLSPLSGPSSTLSPEEDEARPEPPTSAASAVTSPVEPRTNITRSPGPRRRRLSRAWKPGDGEAGMSSKRHSMLEGSASGAVSQDESEAEGKRGRVRASQGRTSKEMTMYSVHQHIRQRLAASKESCDRELRKIVAAISSFVEADLERQEDEANQRALGVDGDDDEVEEVFDGDDVTLSQQLGLGDSIHSDGSTGTRAESATMYRDFSAGSFASSEPTSATERLPLDEIDDQSFDPDETPQAGVSQHSLLGARTPGNNRETTPTLGSREYRLPAPPTPAALGSSQPVVGRPTGIANPPRPSKLNPLGRTKSASRASRSASNSRPTSRSHSPLPGVPMASSLSVASSSPRLSPARRTRPLPADEGKLQPWIPALSELVALAMEVLDTSINSLIARHGACSQIIAAVQTVGRDWDEHPEWPGRGWYVRLLLAVAGLSRVVEWWEAEKGFWNFDDDEEHDAEPIRFILGGGQGEGEGGEARAPPHLWGAGYSHSPTRKRSTAPEHDQEEPSGPAASTSATASPALAAQGAPDPADAASAGAAMARKLSDTSALGADEGDTTIVDRELVAAEPSPAAAARSAHEASGEHKDAGVNVLMELSLEDQRFLYLSPAWKLVIGSDPSELYDVPIAELLASGDVNVFAEASAQLQANESHTVEAIFRLRIERSALVSPTASDASEDGSDVDETRYFQEMEGKGMLMHDRHNGLPSHTMWVFKPSGPPEPEADLPEVVGPKSGRAASSFLDDPTATVAHVASISVEPLLCRICERDIPTWFFEKHSEICNEVHRLEMEIGECNESLHELRRTVKAIVKRLEDAHDQPCDPPVDYRGIQLTTPPASTQPPSALEGINRSVLPRQPNAASVRKTHMRALDAALEILQVALEISTPATKEEQADEPIEKQRLLSPTSENKVVAVKQWRRTPAEDAAIDALMTDVEAAMRGKLSAVNRMLNTIVYVETVRQEWEVSVEAALAAVSEEDEASGDHTSSQEHSSEHSGDEISVDAGESSSDEVEEAPTPLQPDHGPARQPDRDVEALATPQPESDAPTPTLAASFGVGPARASTAAANKGGRGASSTLRQALKVDLSSSSNDSEAGMAREHADDDEDGDLPSGILLDRDDREVPQLPQSSQLGATGTAGTAEDDIPAVEEQMGGGPSGPAPIPIPSGGGSAAASSHAKSSRQAESLLLAIEGADPAPRERRSTSRSRRASHLPLPSDHSLLQTPPLSPRYPLSESLGVSSRNLRKPSISHRSPMAGSMPLSPRLPPTAPSSKPTASSIKDFDIIKPISKGAFGSVFLAKKRTTGDYYAIKVLKKSDMIAKNQITNVKAERMILMTQNQSPFVVKLFFTFQSSDYLYLVMEYLPGGDCASLCKVLGGLPEEWARQFLAEIVVGLEHLHSKGVVHRDLKPDNVLIDQKGHLKLTDFGLSKIGLLGRQTRPAALGAPVGAGSPFGGLSTGGGRSDAFAGSLPSSSASPGSNNRHPSVSTPAGTSAGDTAASFSPSTPGLIGLMHQPFFSAQQRGRIVSSSTDVSDSSETEGNPSAPKPLPSARVDSHGAPFGSHPLLTNDASPSQPKHFVGTPDYLAPESILGIGMDDFAVDFWALGVILYEFLYGFPPFHADTPEKVFDNILSRRIDWEEDSVEISPEARGLMEALMCTDPKTRLGSNGVDEIKRHPFFEGIDWENVTADEGPFVPQVADPESTDYFDLRGAVHQEFDEDHAQSTHEFARAIEGKKVIETGRPPSSRMRSRLERGQMGERSQTDDFGNFSYKNLPVLKQANDEVIRKMREDQMPALSQTLEQPSGMHGRHRSFSAKGKAMMRAQLQAVGGPPSPSQSISSQGSTPSRSTAPTSPSGLLLNSAHARRPSELAALFTHSPMTSPSIPMPSLHSTAGATAAAAAAATAAPGIVDRKRSQLAEVDSSARRNSMPTRLRTKSASVSERPTLPPHWSESSKPRSSVAAPASQSAAHSPTTAGPAPAQQGSESAPMAVAGPDKNAIECLVAEDNPIALRMLELVLTKLGCRCTAVRNGAEAVRLAMGDDRFDVLFIDVTLPIVNGQDVARMVKSTRNANSQTPIVALASFDRGEPIDAAGSVFDAVLAKPLERIDVCAILARLGFTPLQQAHANASAQPPASAETGAADAQSPPPTATPSSTGSISASASMSSGVGQAVPRKGSPAIAAVASGERRDSHSPHGKSSAASYAMPFSSSPLGSSVFPRRDGDADGQAPSSSSSSSAAAAAATTTSRSASGSAGASAAPSRPPPKPTDSNVSSFVAASAALNKAISDLTLE</sequence>
<feature type="compositionally biased region" description="Low complexity" evidence="12">
    <location>
        <begin position="398"/>
        <end position="407"/>
    </location>
</feature>
<feature type="compositionally biased region" description="Polar residues" evidence="12">
    <location>
        <begin position="775"/>
        <end position="785"/>
    </location>
</feature>
<feature type="domain" description="Response regulatory" evidence="14">
    <location>
        <begin position="3603"/>
        <end position="3720"/>
    </location>
</feature>
<evidence type="ECO:0000259" key="13">
    <source>
        <dbReference type="PROSITE" id="PS50011"/>
    </source>
</evidence>
<dbReference type="GO" id="GO:1901992">
    <property type="term" value="P:positive regulation of mitotic cell cycle phase transition"/>
    <property type="evidence" value="ECO:0007669"/>
    <property type="project" value="UniProtKB-ARBA"/>
</dbReference>
<feature type="compositionally biased region" description="Low complexity" evidence="12">
    <location>
        <begin position="1527"/>
        <end position="1542"/>
    </location>
</feature>
<feature type="compositionally biased region" description="Low complexity" evidence="12">
    <location>
        <begin position="897"/>
        <end position="914"/>
    </location>
</feature>
<feature type="compositionally biased region" description="Low complexity" evidence="12">
    <location>
        <begin position="564"/>
        <end position="586"/>
    </location>
</feature>
<feature type="compositionally biased region" description="Polar residues" evidence="12">
    <location>
        <begin position="886"/>
        <end position="896"/>
    </location>
</feature>
<dbReference type="Gene3D" id="3.30.200.20">
    <property type="entry name" value="Phosphorylase Kinase, domain 1"/>
    <property type="match status" value="1"/>
</dbReference>
<feature type="compositionally biased region" description="Low complexity" evidence="12">
    <location>
        <begin position="133"/>
        <end position="154"/>
    </location>
</feature>
<feature type="compositionally biased region" description="Low complexity" evidence="12">
    <location>
        <begin position="3129"/>
        <end position="3142"/>
    </location>
</feature>
<feature type="compositionally biased region" description="Basic and acidic residues" evidence="12">
    <location>
        <begin position="16"/>
        <end position="29"/>
    </location>
</feature>
<dbReference type="PANTHER" id="PTHR24356:SF1">
    <property type="entry name" value="SERINE_THREONINE-PROTEIN KINASE GREATWALL"/>
    <property type="match status" value="1"/>
</dbReference>
<feature type="region of interest" description="Disordered" evidence="12">
    <location>
        <begin position="1789"/>
        <end position="1808"/>
    </location>
</feature>
<dbReference type="SMART" id="SM00448">
    <property type="entry name" value="REC"/>
    <property type="match status" value="1"/>
</dbReference>
<dbReference type="Gene3D" id="3.40.50.2300">
    <property type="match status" value="1"/>
</dbReference>
<feature type="region of interest" description="Disordered" evidence="12">
    <location>
        <begin position="1475"/>
        <end position="1715"/>
    </location>
</feature>
<feature type="compositionally biased region" description="Low complexity" evidence="12">
    <location>
        <begin position="1949"/>
        <end position="1962"/>
    </location>
</feature>
<feature type="compositionally biased region" description="Basic and acidic residues" evidence="12">
    <location>
        <begin position="1168"/>
        <end position="1185"/>
    </location>
</feature>
<dbReference type="CDD" id="cd00130">
    <property type="entry name" value="PAS"/>
    <property type="match status" value="1"/>
</dbReference>
<feature type="region of interest" description="Disordered" evidence="12">
    <location>
        <begin position="99"/>
        <end position="207"/>
    </location>
</feature>
<dbReference type="FunFam" id="1.10.510.10:FF:000340">
    <property type="entry name" value="Serine threonine protein kinase"/>
    <property type="match status" value="1"/>
</dbReference>
<feature type="region of interest" description="Disordered" evidence="12">
    <location>
        <begin position="1031"/>
        <end position="1062"/>
    </location>
</feature>
<feature type="region of interest" description="Disordered" evidence="12">
    <location>
        <begin position="1398"/>
        <end position="1461"/>
    </location>
</feature>
<keyword evidence="3 10" id="KW-0597">Phosphoprotein</keyword>
<feature type="compositionally biased region" description="Polar residues" evidence="12">
    <location>
        <begin position="713"/>
        <end position="728"/>
    </location>
</feature>
<feature type="compositionally biased region" description="Polar residues" evidence="12">
    <location>
        <begin position="2731"/>
        <end position="2743"/>
    </location>
</feature>
<dbReference type="EC" id="2.7.11.1" evidence="1"/>
<feature type="region of interest" description="Disordered" evidence="12">
    <location>
        <begin position="708"/>
        <end position="954"/>
    </location>
</feature>
<feature type="compositionally biased region" description="Polar residues" evidence="12">
    <location>
        <begin position="757"/>
        <end position="767"/>
    </location>
</feature>
<dbReference type="InterPro" id="IPR011009">
    <property type="entry name" value="Kinase-like_dom_sf"/>
</dbReference>
<evidence type="ECO:0000256" key="11">
    <source>
        <dbReference type="SAM" id="Coils"/>
    </source>
</evidence>
<evidence type="ECO:0000256" key="2">
    <source>
        <dbReference type="ARBA" id="ARBA00022527"/>
    </source>
</evidence>
<feature type="compositionally biased region" description="Polar residues" evidence="12">
    <location>
        <begin position="1866"/>
        <end position="1876"/>
    </location>
</feature>
<feature type="region of interest" description="Disordered" evidence="12">
    <location>
        <begin position="2075"/>
        <end position="2150"/>
    </location>
</feature>